<evidence type="ECO:0000256" key="10">
    <source>
        <dbReference type="SAM" id="Coils"/>
    </source>
</evidence>
<evidence type="ECO:0000313" key="16">
    <source>
        <dbReference type="Proteomes" id="UP000593892"/>
    </source>
</evidence>
<evidence type="ECO:0000256" key="6">
    <source>
        <dbReference type="ARBA" id="ARBA00022741"/>
    </source>
</evidence>
<comment type="subcellular location">
    <subcellularLocation>
        <location evidence="2">Membrane</location>
    </subcellularLocation>
</comment>
<comment type="catalytic activity">
    <reaction evidence="1">
        <text>ATP + protein L-histidine = ADP + protein N-phospho-L-histidine.</text>
        <dbReference type="EC" id="2.7.13.3"/>
    </reaction>
</comment>
<dbReference type="PANTHER" id="PTHR43065">
    <property type="entry name" value="SENSOR HISTIDINE KINASE"/>
    <property type="match status" value="1"/>
</dbReference>
<keyword evidence="8" id="KW-0067">ATP-binding</keyword>
<dbReference type="PROSITE" id="PS50112">
    <property type="entry name" value="PAS"/>
    <property type="match status" value="1"/>
</dbReference>
<dbReference type="InterPro" id="IPR005467">
    <property type="entry name" value="His_kinase_dom"/>
</dbReference>
<dbReference type="PROSITE" id="PS50885">
    <property type="entry name" value="HAMP"/>
    <property type="match status" value="1"/>
</dbReference>
<keyword evidence="16" id="KW-1185">Reference proteome</keyword>
<evidence type="ECO:0000256" key="1">
    <source>
        <dbReference type="ARBA" id="ARBA00000085"/>
    </source>
</evidence>
<dbReference type="SUPFAM" id="SSF47384">
    <property type="entry name" value="Homodimeric domain of signal transducing histidine kinase"/>
    <property type="match status" value="1"/>
</dbReference>
<dbReference type="InterPro" id="IPR036890">
    <property type="entry name" value="HATPase_C_sf"/>
</dbReference>
<keyword evidence="10" id="KW-0175">Coiled coil</keyword>
<evidence type="ECO:0000259" key="14">
    <source>
        <dbReference type="PROSITE" id="PS50885"/>
    </source>
</evidence>
<dbReference type="InterPro" id="IPR000014">
    <property type="entry name" value="PAS"/>
</dbReference>
<feature type="transmembrane region" description="Helical" evidence="11">
    <location>
        <begin position="20"/>
        <end position="40"/>
    </location>
</feature>
<dbReference type="SMART" id="SM00387">
    <property type="entry name" value="HATPase_c"/>
    <property type="match status" value="1"/>
</dbReference>
<dbReference type="Proteomes" id="UP000593892">
    <property type="component" value="Chromosome"/>
</dbReference>
<proteinExistence type="predicted"/>
<evidence type="ECO:0000256" key="5">
    <source>
        <dbReference type="ARBA" id="ARBA00022679"/>
    </source>
</evidence>
<dbReference type="AlphaFoldDB" id="A0A7S7NN50"/>
<keyword evidence="11" id="KW-0472">Membrane</keyword>
<dbReference type="InterPro" id="IPR035965">
    <property type="entry name" value="PAS-like_dom_sf"/>
</dbReference>
<feature type="domain" description="PAS" evidence="13">
    <location>
        <begin position="126"/>
        <end position="194"/>
    </location>
</feature>
<keyword evidence="11" id="KW-0812">Transmembrane</keyword>
<dbReference type="Gene3D" id="3.30.450.20">
    <property type="entry name" value="PAS domain"/>
    <property type="match status" value="1"/>
</dbReference>
<feature type="coiled-coil region" evidence="10">
    <location>
        <begin position="337"/>
        <end position="364"/>
    </location>
</feature>
<accession>A0A7S7NN50</accession>
<dbReference type="EMBL" id="CP063849">
    <property type="protein sequence ID" value="QOY86687.1"/>
    <property type="molecule type" value="Genomic_DNA"/>
</dbReference>
<dbReference type="InterPro" id="IPR004358">
    <property type="entry name" value="Sig_transdc_His_kin-like_C"/>
</dbReference>
<organism evidence="15 16">
    <name type="scientific">Paludibaculum fermentans</name>
    <dbReference type="NCBI Taxonomy" id="1473598"/>
    <lineage>
        <taxon>Bacteria</taxon>
        <taxon>Pseudomonadati</taxon>
        <taxon>Acidobacteriota</taxon>
        <taxon>Terriglobia</taxon>
        <taxon>Bryobacterales</taxon>
        <taxon>Bryobacteraceae</taxon>
        <taxon>Paludibaculum</taxon>
    </lineage>
</organism>
<gene>
    <name evidence="15" type="ORF">IRI77_28450</name>
</gene>
<dbReference type="Pfam" id="PF02518">
    <property type="entry name" value="HATPase_c"/>
    <property type="match status" value="1"/>
</dbReference>
<dbReference type="RefSeq" id="WP_194448356.1">
    <property type="nucleotide sequence ID" value="NZ_CP063849.1"/>
</dbReference>
<feature type="domain" description="Histidine kinase" evidence="12">
    <location>
        <begin position="241"/>
        <end position="448"/>
    </location>
</feature>
<dbReference type="PROSITE" id="PS50109">
    <property type="entry name" value="HIS_KIN"/>
    <property type="match status" value="1"/>
</dbReference>
<name>A0A7S7NN50_PALFE</name>
<keyword evidence="5" id="KW-0808">Transferase</keyword>
<reference evidence="15 16" key="1">
    <citation type="submission" date="2020-10" db="EMBL/GenBank/DDBJ databases">
        <title>Complete genome sequence of Paludibaculum fermentans P105T, a facultatively anaerobic acidobacterium capable of dissimilatory Fe(III) reduction.</title>
        <authorList>
            <person name="Dedysh S.N."/>
            <person name="Beletsky A.V."/>
            <person name="Kulichevskaya I.S."/>
            <person name="Mardanov A.V."/>
            <person name="Ravin N.V."/>
        </authorList>
    </citation>
    <scope>NUCLEOTIDE SEQUENCE [LARGE SCALE GENOMIC DNA]</scope>
    <source>
        <strain evidence="15 16">P105</strain>
    </source>
</reference>
<evidence type="ECO:0000259" key="13">
    <source>
        <dbReference type="PROSITE" id="PS50112"/>
    </source>
</evidence>
<dbReference type="InterPro" id="IPR003660">
    <property type="entry name" value="HAMP_dom"/>
</dbReference>
<dbReference type="Gene3D" id="1.10.287.130">
    <property type="match status" value="1"/>
</dbReference>
<dbReference type="InterPro" id="IPR003594">
    <property type="entry name" value="HATPase_dom"/>
</dbReference>
<sequence>MNPFRRISYWFASHENRVLYASLMAGSVAVIFSLVVLWSGDTFSAKVRWTMTVLIMGFWLGFAFSARERVVSPLRTLANLLEAMHEGDYSIRGRGARQDDALGEVMIQLNAIGTTLRAQRLGAVEATALLTKVMEEIEVALFTFDDQERLKLVNRAAERLLALPAARLLGRTATELGLDEFLHSEASETIARSFPGSAGRWGIRRTSFRESGLPHTLLVVADLTRALREEELQAWQRLVRVLGHELNNSLTPIKSIAGSLAQLLNRQPRADDWEDDMKDGLSVIASRSESLSRFIGAYSRLAKLPRPVLAPVELYRLIHRVANLETRAPVKVQNGPAITLQADADQLEQMLINLVRNAVDASKETGGGVSVTWEVEGPMATVLVLDEGLGLSNTANLFVPFFTTKPGGSGIGLVLSRQIAEAHGGTLTLANRAGVRGCQARLQLPLSQSF</sequence>
<feature type="transmembrane region" description="Helical" evidence="11">
    <location>
        <begin position="47"/>
        <end position="66"/>
    </location>
</feature>
<dbReference type="Gene3D" id="6.10.340.10">
    <property type="match status" value="1"/>
</dbReference>
<evidence type="ECO:0000256" key="4">
    <source>
        <dbReference type="ARBA" id="ARBA00022553"/>
    </source>
</evidence>
<dbReference type="GO" id="GO:0005524">
    <property type="term" value="F:ATP binding"/>
    <property type="evidence" value="ECO:0007669"/>
    <property type="project" value="UniProtKB-KW"/>
</dbReference>
<protein>
    <recommendedName>
        <fullName evidence="3">histidine kinase</fullName>
        <ecNumber evidence="3">2.7.13.3</ecNumber>
    </recommendedName>
</protein>
<keyword evidence="9" id="KW-0902">Two-component regulatory system</keyword>
<dbReference type="GO" id="GO:0016020">
    <property type="term" value="C:membrane"/>
    <property type="evidence" value="ECO:0007669"/>
    <property type="project" value="UniProtKB-SubCell"/>
</dbReference>
<keyword evidence="4" id="KW-0597">Phosphoprotein</keyword>
<feature type="domain" description="HAMP" evidence="14">
    <location>
        <begin position="68"/>
        <end position="121"/>
    </location>
</feature>
<dbReference type="SUPFAM" id="SSF55874">
    <property type="entry name" value="ATPase domain of HSP90 chaperone/DNA topoisomerase II/histidine kinase"/>
    <property type="match status" value="1"/>
</dbReference>
<keyword evidence="6" id="KW-0547">Nucleotide-binding</keyword>
<evidence type="ECO:0000256" key="9">
    <source>
        <dbReference type="ARBA" id="ARBA00023012"/>
    </source>
</evidence>
<evidence type="ECO:0000256" key="3">
    <source>
        <dbReference type="ARBA" id="ARBA00012438"/>
    </source>
</evidence>
<dbReference type="GO" id="GO:0000155">
    <property type="term" value="F:phosphorelay sensor kinase activity"/>
    <property type="evidence" value="ECO:0007669"/>
    <property type="project" value="InterPro"/>
</dbReference>
<dbReference type="PANTHER" id="PTHR43065:SF46">
    <property type="entry name" value="C4-DICARBOXYLATE TRANSPORT SENSOR PROTEIN DCTB"/>
    <property type="match status" value="1"/>
</dbReference>
<dbReference type="EC" id="2.7.13.3" evidence="3"/>
<dbReference type="SUPFAM" id="SSF55785">
    <property type="entry name" value="PYP-like sensor domain (PAS domain)"/>
    <property type="match status" value="1"/>
</dbReference>
<dbReference type="KEGG" id="pfer:IRI77_28450"/>
<evidence type="ECO:0000256" key="11">
    <source>
        <dbReference type="SAM" id="Phobius"/>
    </source>
</evidence>
<dbReference type="InterPro" id="IPR036097">
    <property type="entry name" value="HisK_dim/P_sf"/>
</dbReference>
<evidence type="ECO:0000256" key="8">
    <source>
        <dbReference type="ARBA" id="ARBA00022840"/>
    </source>
</evidence>
<dbReference type="PRINTS" id="PR00344">
    <property type="entry name" value="BCTRLSENSOR"/>
</dbReference>
<dbReference type="Gene3D" id="3.30.565.10">
    <property type="entry name" value="Histidine kinase-like ATPase, C-terminal domain"/>
    <property type="match status" value="1"/>
</dbReference>
<evidence type="ECO:0000256" key="2">
    <source>
        <dbReference type="ARBA" id="ARBA00004370"/>
    </source>
</evidence>
<evidence type="ECO:0000256" key="7">
    <source>
        <dbReference type="ARBA" id="ARBA00022777"/>
    </source>
</evidence>
<evidence type="ECO:0000313" key="15">
    <source>
        <dbReference type="EMBL" id="QOY86687.1"/>
    </source>
</evidence>
<evidence type="ECO:0000259" key="12">
    <source>
        <dbReference type="PROSITE" id="PS50109"/>
    </source>
</evidence>
<keyword evidence="7 15" id="KW-0418">Kinase</keyword>
<keyword evidence="11" id="KW-1133">Transmembrane helix</keyword>